<name>A0A139KUQ2_9BACE</name>
<evidence type="ECO:0000256" key="1">
    <source>
        <dbReference type="SAM" id="MobiDB-lite"/>
    </source>
</evidence>
<dbReference type="AlphaFoldDB" id="A0A139KUQ2"/>
<dbReference type="Proteomes" id="UP000070319">
    <property type="component" value="Unassembled WGS sequence"/>
</dbReference>
<sequence>MTFCYTFTPIFIIYIDYIMRKVVLTLVTLAFVSFAYAQDVTFDSFKRIESDKVLNLSADQIAKIKKLNREVGPKFKAIGQSNLLGYEKGQKKRALALEHKAAIKAILSEKQVQLWEEHYGSMDNRKGLRGIMKGDYDHRLDQLEANFEKEKEAIENSSLSKDAKKAKVKALKNKYKQEKERLKNERDTAIKSGVLEK</sequence>
<reference evidence="2 3" key="1">
    <citation type="submission" date="2016-02" db="EMBL/GenBank/DDBJ databases">
        <authorList>
            <person name="Wen L."/>
            <person name="He K."/>
            <person name="Yang H."/>
        </authorList>
    </citation>
    <scope>NUCLEOTIDE SEQUENCE [LARGE SCALE GENOMIC DNA]</scope>
    <source>
        <strain evidence="2 3">KLE1704</strain>
    </source>
</reference>
<accession>A0A139KUQ2</accession>
<protein>
    <submittedName>
        <fullName evidence="2">Uncharacterized protein</fullName>
    </submittedName>
</protein>
<feature type="compositionally biased region" description="Basic residues" evidence="1">
    <location>
        <begin position="164"/>
        <end position="174"/>
    </location>
</feature>
<feature type="region of interest" description="Disordered" evidence="1">
    <location>
        <begin position="154"/>
        <end position="197"/>
    </location>
</feature>
<evidence type="ECO:0000313" key="2">
    <source>
        <dbReference type="EMBL" id="KXT42866.1"/>
    </source>
</evidence>
<organism evidence="2">
    <name type="scientific">Bacteroides intestinalis</name>
    <dbReference type="NCBI Taxonomy" id="329854"/>
    <lineage>
        <taxon>Bacteria</taxon>
        <taxon>Pseudomonadati</taxon>
        <taxon>Bacteroidota</taxon>
        <taxon>Bacteroidia</taxon>
        <taxon>Bacteroidales</taxon>
        <taxon>Bacteroidaceae</taxon>
        <taxon>Bacteroides</taxon>
    </lineage>
</organism>
<evidence type="ECO:0000313" key="3">
    <source>
        <dbReference type="Proteomes" id="UP000070319"/>
    </source>
</evidence>
<dbReference type="PATRIC" id="fig|329854.7.peg.4585"/>
<comment type="caution">
    <text evidence="2">The sequence shown here is derived from an EMBL/GenBank/DDBJ whole genome shotgun (WGS) entry which is preliminary data.</text>
</comment>
<proteinExistence type="predicted"/>
<dbReference type="EMBL" id="LTDF01000163">
    <property type="protein sequence ID" value="KXT42866.1"/>
    <property type="molecule type" value="Genomic_DNA"/>
</dbReference>
<feature type="compositionally biased region" description="Basic and acidic residues" evidence="1">
    <location>
        <begin position="175"/>
        <end position="197"/>
    </location>
</feature>
<gene>
    <name evidence="2" type="ORF">HMPREF2531_04509</name>
</gene>